<dbReference type="PROSITE" id="PS50835">
    <property type="entry name" value="IG_LIKE"/>
    <property type="match status" value="1"/>
</dbReference>
<feature type="region of interest" description="Disordered" evidence="2">
    <location>
        <begin position="108"/>
        <end position="131"/>
    </location>
</feature>
<protein>
    <recommendedName>
        <fullName evidence="4">Ig-like domain-containing protein</fullName>
    </recommendedName>
</protein>
<dbReference type="GO" id="GO:0006955">
    <property type="term" value="P:immune response"/>
    <property type="evidence" value="ECO:0007669"/>
    <property type="project" value="TreeGrafter"/>
</dbReference>
<dbReference type="GO" id="GO:0009897">
    <property type="term" value="C:external side of plasma membrane"/>
    <property type="evidence" value="ECO:0007669"/>
    <property type="project" value="TreeGrafter"/>
</dbReference>
<keyword evidence="3" id="KW-0472">Membrane</keyword>
<evidence type="ECO:0000256" key="1">
    <source>
        <dbReference type="ARBA" id="ARBA00023180"/>
    </source>
</evidence>
<evidence type="ECO:0000313" key="6">
    <source>
        <dbReference type="Proteomes" id="UP000823561"/>
    </source>
</evidence>
<keyword evidence="1" id="KW-0325">Glycoprotein</keyword>
<comment type="caution">
    <text evidence="5">The sequence shown here is derived from an EMBL/GenBank/DDBJ whole genome shotgun (WGS) entry which is preliminary data.</text>
</comment>
<dbReference type="EMBL" id="JADWDJ010000020">
    <property type="protein sequence ID" value="KAG5264905.1"/>
    <property type="molecule type" value="Genomic_DNA"/>
</dbReference>
<reference evidence="5" key="1">
    <citation type="submission" date="2020-10" db="EMBL/GenBank/DDBJ databases">
        <title>Chromosome-scale genome assembly of the Allis shad, Alosa alosa.</title>
        <authorList>
            <person name="Margot Z."/>
            <person name="Christophe K."/>
            <person name="Cabau C."/>
            <person name="Louis A."/>
            <person name="Berthelot C."/>
            <person name="Parey E."/>
            <person name="Roest Crollius H."/>
            <person name="Montfort J."/>
            <person name="Robinson-Rechavi M."/>
            <person name="Bucao C."/>
            <person name="Bouchez O."/>
            <person name="Gislard M."/>
            <person name="Lluch J."/>
            <person name="Milhes M."/>
            <person name="Lampietro C."/>
            <person name="Lopez Roques C."/>
            <person name="Donnadieu C."/>
            <person name="Braasch I."/>
            <person name="Desvignes T."/>
            <person name="Postlethwait J."/>
            <person name="Bobe J."/>
            <person name="Guiguen Y."/>
        </authorList>
    </citation>
    <scope>NUCLEOTIDE SEQUENCE</scope>
    <source>
        <strain evidence="5">M-15738</strain>
        <tissue evidence="5">Blood</tissue>
    </source>
</reference>
<feature type="domain" description="Ig-like" evidence="4">
    <location>
        <begin position="1"/>
        <end position="66"/>
    </location>
</feature>
<sequence length="131" mass="14559">MITWKRDGEEMQENVDVGETLPNEDGTFQNRVVLTVSDQDLKEHQYTCEVAHQSGETIILDETEIKCSNPNSVPLGPIIGVAVALIVLIAIVAGFVVMKNKKKDGFTGVKSKLRKAPRPQVKERKAPNCWK</sequence>
<dbReference type="InterPro" id="IPR050208">
    <property type="entry name" value="MHC_class-I_related"/>
</dbReference>
<dbReference type="InterPro" id="IPR007110">
    <property type="entry name" value="Ig-like_dom"/>
</dbReference>
<dbReference type="SMART" id="SM00407">
    <property type="entry name" value="IGc1"/>
    <property type="match status" value="1"/>
</dbReference>
<keyword evidence="6" id="KW-1185">Reference proteome</keyword>
<keyword evidence="3" id="KW-0812">Transmembrane</keyword>
<dbReference type="InterPro" id="IPR003597">
    <property type="entry name" value="Ig_C1-set"/>
</dbReference>
<feature type="transmembrane region" description="Helical" evidence="3">
    <location>
        <begin position="78"/>
        <end position="98"/>
    </location>
</feature>
<keyword evidence="3" id="KW-1133">Transmembrane helix</keyword>
<evidence type="ECO:0000256" key="2">
    <source>
        <dbReference type="SAM" id="MobiDB-lite"/>
    </source>
</evidence>
<dbReference type="Proteomes" id="UP000823561">
    <property type="component" value="Chromosome 20"/>
</dbReference>
<dbReference type="GO" id="GO:0005615">
    <property type="term" value="C:extracellular space"/>
    <property type="evidence" value="ECO:0007669"/>
    <property type="project" value="TreeGrafter"/>
</dbReference>
<dbReference type="SUPFAM" id="SSF48726">
    <property type="entry name" value="Immunoglobulin"/>
    <property type="match status" value="1"/>
</dbReference>
<evidence type="ECO:0000313" key="5">
    <source>
        <dbReference type="EMBL" id="KAG5264905.1"/>
    </source>
</evidence>
<name>A0AAV6FUL7_9TELE</name>
<feature type="region of interest" description="Disordered" evidence="2">
    <location>
        <begin position="1"/>
        <end position="22"/>
    </location>
</feature>
<dbReference type="Pfam" id="PF07654">
    <property type="entry name" value="C1-set"/>
    <property type="match status" value="1"/>
</dbReference>
<gene>
    <name evidence="5" type="ORF">AALO_G00259310</name>
</gene>
<dbReference type="AlphaFoldDB" id="A0AAV6FUL7"/>
<dbReference type="InterPro" id="IPR013783">
    <property type="entry name" value="Ig-like_fold"/>
</dbReference>
<dbReference type="Gene3D" id="2.60.40.10">
    <property type="entry name" value="Immunoglobulins"/>
    <property type="match status" value="1"/>
</dbReference>
<evidence type="ECO:0000259" key="4">
    <source>
        <dbReference type="PROSITE" id="PS50835"/>
    </source>
</evidence>
<proteinExistence type="predicted"/>
<accession>A0AAV6FUL7</accession>
<dbReference type="PANTHER" id="PTHR16675">
    <property type="entry name" value="MHC CLASS I-RELATED"/>
    <property type="match status" value="1"/>
</dbReference>
<organism evidence="5 6">
    <name type="scientific">Alosa alosa</name>
    <name type="common">allis shad</name>
    <dbReference type="NCBI Taxonomy" id="278164"/>
    <lineage>
        <taxon>Eukaryota</taxon>
        <taxon>Metazoa</taxon>
        <taxon>Chordata</taxon>
        <taxon>Craniata</taxon>
        <taxon>Vertebrata</taxon>
        <taxon>Euteleostomi</taxon>
        <taxon>Actinopterygii</taxon>
        <taxon>Neopterygii</taxon>
        <taxon>Teleostei</taxon>
        <taxon>Clupei</taxon>
        <taxon>Clupeiformes</taxon>
        <taxon>Clupeoidei</taxon>
        <taxon>Clupeidae</taxon>
        <taxon>Alosa</taxon>
    </lineage>
</organism>
<dbReference type="InterPro" id="IPR036179">
    <property type="entry name" value="Ig-like_dom_sf"/>
</dbReference>
<evidence type="ECO:0000256" key="3">
    <source>
        <dbReference type="SAM" id="Phobius"/>
    </source>
</evidence>
<dbReference type="PANTHER" id="PTHR16675:SF237">
    <property type="entry name" value="MHC CLASS I ANTIGEN TRANSCRIPT VARIANT 1-RELATED"/>
    <property type="match status" value="1"/>
</dbReference>
<feature type="compositionally biased region" description="Basic and acidic residues" evidence="2">
    <location>
        <begin position="120"/>
        <end position="131"/>
    </location>
</feature>